<organism evidence="1 2">
    <name type="scientific">Crotalaria pallida</name>
    <name type="common">Smooth rattlebox</name>
    <name type="synonym">Crotalaria striata</name>
    <dbReference type="NCBI Taxonomy" id="3830"/>
    <lineage>
        <taxon>Eukaryota</taxon>
        <taxon>Viridiplantae</taxon>
        <taxon>Streptophyta</taxon>
        <taxon>Embryophyta</taxon>
        <taxon>Tracheophyta</taxon>
        <taxon>Spermatophyta</taxon>
        <taxon>Magnoliopsida</taxon>
        <taxon>eudicotyledons</taxon>
        <taxon>Gunneridae</taxon>
        <taxon>Pentapetalae</taxon>
        <taxon>rosids</taxon>
        <taxon>fabids</taxon>
        <taxon>Fabales</taxon>
        <taxon>Fabaceae</taxon>
        <taxon>Papilionoideae</taxon>
        <taxon>50 kb inversion clade</taxon>
        <taxon>genistoids sensu lato</taxon>
        <taxon>core genistoids</taxon>
        <taxon>Crotalarieae</taxon>
        <taxon>Crotalaria</taxon>
    </lineage>
</organism>
<dbReference type="PANTHER" id="PTHR34561">
    <property type="entry name" value="NADH DEHYDROGENASE [UBIQUINONE] 1 ALPHA SUBCOMPLEX ASSEMBLY FACTOR 8"/>
    <property type="match status" value="1"/>
</dbReference>
<dbReference type="GO" id="GO:0005739">
    <property type="term" value="C:mitochondrion"/>
    <property type="evidence" value="ECO:0007669"/>
    <property type="project" value="InterPro"/>
</dbReference>
<dbReference type="InterPro" id="IPR034595">
    <property type="entry name" value="NDUFAF8"/>
</dbReference>
<dbReference type="PANTHER" id="PTHR34561:SF1">
    <property type="entry name" value="NADH DEHYDROGENASE [UBIQUINONE] 1 ALPHA SUBCOMPLEX ASSEMBLY FACTOR 8"/>
    <property type="match status" value="1"/>
</dbReference>
<protein>
    <recommendedName>
        <fullName evidence="3">IMS import disulfide relay-system CHCH-CHCH-like Cx9C domain-containing protein</fullName>
    </recommendedName>
</protein>
<evidence type="ECO:0000313" key="1">
    <source>
        <dbReference type="EMBL" id="KAK7259618.1"/>
    </source>
</evidence>
<proteinExistence type="predicted"/>
<reference evidence="1 2" key="1">
    <citation type="submission" date="2024-01" db="EMBL/GenBank/DDBJ databases">
        <title>The genomes of 5 underutilized Papilionoideae crops provide insights into root nodulation and disease resistanc.</title>
        <authorList>
            <person name="Yuan L."/>
        </authorList>
    </citation>
    <scope>NUCLEOTIDE SEQUENCE [LARGE SCALE GENOMIC DNA]</scope>
    <source>
        <strain evidence="1">ZHUSHIDOU_FW_LH</strain>
        <tissue evidence="1">Leaf</tissue>
    </source>
</reference>
<evidence type="ECO:0000313" key="2">
    <source>
        <dbReference type="Proteomes" id="UP001372338"/>
    </source>
</evidence>
<sequence>MRNFTPLDEFDAKTPKGLSFPRADVRSFDGVRSFVITLTPVVDMKEKKNTVSPLKRVLANCSSQAKVYGSCVAAKVPNIDRDVCAKEFLALKSCMQNTLKKKS</sequence>
<evidence type="ECO:0008006" key="3">
    <source>
        <dbReference type="Google" id="ProtNLM"/>
    </source>
</evidence>
<dbReference type="Gene3D" id="1.10.287.2900">
    <property type="match status" value="1"/>
</dbReference>
<name>A0AAN9EM01_CROPI</name>
<dbReference type="GO" id="GO:0032981">
    <property type="term" value="P:mitochondrial respiratory chain complex I assembly"/>
    <property type="evidence" value="ECO:0007669"/>
    <property type="project" value="InterPro"/>
</dbReference>
<accession>A0AAN9EM01</accession>
<dbReference type="Proteomes" id="UP001372338">
    <property type="component" value="Unassembled WGS sequence"/>
</dbReference>
<dbReference type="AlphaFoldDB" id="A0AAN9EM01"/>
<keyword evidence="2" id="KW-1185">Reference proteome</keyword>
<comment type="caution">
    <text evidence="1">The sequence shown here is derived from an EMBL/GenBank/DDBJ whole genome shotgun (WGS) entry which is preliminary data.</text>
</comment>
<gene>
    <name evidence="1" type="ORF">RIF29_25228</name>
</gene>
<dbReference type="EMBL" id="JAYWIO010000005">
    <property type="protein sequence ID" value="KAK7259618.1"/>
    <property type="molecule type" value="Genomic_DNA"/>
</dbReference>